<dbReference type="Pfam" id="PF19952">
    <property type="entry name" value="DUF6414"/>
    <property type="match status" value="1"/>
</dbReference>
<protein>
    <submittedName>
        <fullName evidence="1">Uncharacterized protein</fullName>
    </submittedName>
</protein>
<dbReference type="AlphaFoldDB" id="A0A2C4QDR1"/>
<evidence type="ECO:0000313" key="2">
    <source>
        <dbReference type="Proteomes" id="UP000223364"/>
    </source>
</evidence>
<dbReference type="RefSeq" id="WP_098815036.1">
    <property type="nucleotide sequence ID" value="NZ_NUSP01000004.1"/>
</dbReference>
<comment type="caution">
    <text evidence="1">The sequence shown here is derived from an EMBL/GenBank/DDBJ whole genome shotgun (WGS) entry which is preliminary data.</text>
</comment>
<reference evidence="1 2" key="1">
    <citation type="submission" date="2017-09" db="EMBL/GenBank/DDBJ databases">
        <title>Large-scale bioinformatics analysis of Bacillus genomes uncovers conserved roles of natural products in bacterial physiology.</title>
        <authorList>
            <consortium name="Agbiome Team Llc"/>
            <person name="Bleich R.M."/>
            <person name="Grubbs K.J."/>
            <person name="Santa Maria K.C."/>
            <person name="Allen S.E."/>
            <person name="Farag S."/>
            <person name="Shank E.A."/>
            <person name="Bowers A."/>
        </authorList>
    </citation>
    <scope>NUCLEOTIDE SEQUENCE [LARGE SCALE GENOMIC DNA]</scope>
    <source>
        <strain evidence="1 2">AFS044295</strain>
    </source>
</reference>
<proteinExistence type="predicted"/>
<dbReference type="Proteomes" id="UP000223364">
    <property type="component" value="Unassembled WGS sequence"/>
</dbReference>
<gene>
    <name evidence="1" type="ORF">COF57_04990</name>
</gene>
<dbReference type="EMBL" id="NUSP01000004">
    <property type="protein sequence ID" value="PHD62949.1"/>
    <property type="molecule type" value="Genomic_DNA"/>
</dbReference>
<sequence>MRKIIYFDEASALDLIDIKNKGRSEEILQSMVDKASKFGGEGAFGTGWLDNLTTGITGSLKAGLSRNKRNIIFTNITNTILTSFLELLDNPKPKKGDKEIQLETIKVKNLSILTESATYLKSITPFIKILKEDFGNNTLQSDIENINFHKMDEILESAKGYYELVAVDGDSKKSIVRFNLDGFRNNYRLQDLQLMSLTLYGVKVGEATEASLNFMYEIQPKKDVNSETLGFDAFENEKNEKPSSEKENLDIIDIILAGVE</sequence>
<accession>A0A2C4QDR1</accession>
<organism evidence="1 2">
    <name type="scientific">Bacillus wiedmannii</name>
    <dbReference type="NCBI Taxonomy" id="1890302"/>
    <lineage>
        <taxon>Bacteria</taxon>
        <taxon>Bacillati</taxon>
        <taxon>Bacillota</taxon>
        <taxon>Bacilli</taxon>
        <taxon>Bacillales</taxon>
        <taxon>Bacillaceae</taxon>
        <taxon>Bacillus</taxon>
        <taxon>Bacillus cereus group</taxon>
    </lineage>
</organism>
<name>A0A2C4QDR1_9BACI</name>
<evidence type="ECO:0000313" key="1">
    <source>
        <dbReference type="EMBL" id="PHD62949.1"/>
    </source>
</evidence>
<dbReference type="InterPro" id="IPR045633">
    <property type="entry name" value="DUF6414"/>
</dbReference>